<dbReference type="PANTHER" id="PTHR30545">
    <property type="entry name" value="SUGAR FERMENTATION STIMULATION PROTEIN A"/>
    <property type="match status" value="1"/>
</dbReference>
<dbReference type="RefSeq" id="WP_249322581.1">
    <property type="nucleotide sequence ID" value="NZ_JACRTK010000001.1"/>
</dbReference>
<dbReference type="PANTHER" id="PTHR30545:SF2">
    <property type="entry name" value="SUGAR FERMENTATION STIMULATION PROTEIN A"/>
    <property type="match status" value="1"/>
</dbReference>
<dbReference type="InterPro" id="IPR041465">
    <property type="entry name" value="SfsA_N"/>
</dbReference>
<dbReference type="EMBL" id="JACRTK010000001">
    <property type="protein sequence ID" value="MBC8589764.1"/>
    <property type="molecule type" value="Genomic_DNA"/>
</dbReference>
<dbReference type="Pfam" id="PF03749">
    <property type="entry name" value="SfsA"/>
    <property type="match status" value="1"/>
</dbReference>
<dbReference type="HAMAP" id="MF_00095">
    <property type="entry name" value="SfsA"/>
    <property type="match status" value="1"/>
</dbReference>
<feature type="domain" description="Sugar fermentation stimulation protein C-terminal" evidence="2">
    <location>
        <begin position="81"/>
        <end position="217"/>
    </location>
</feature>
<comment type="similarity">
    <text evidence="1">Belongs to the SfsA family.</text>
</comment>
<dbReference type="NCBIfam" id="TIGR00230">
    <property type="entry name" value="sfsA"/>
    <property type="match status" value="1"/>
</dbReference>
<feature type="domain" description="SfsA N-terminal OB" evidence="3">
    <location>
        <begin position="12"/>
        <end position="77"/>
    </location>
</feature>
<name>A0A926F0P9_9FIRM</name>
<reference evidence="4 5" key="1">
    <citation type="submission" date="2020-08" db="EMBL/GenBank/DDBJ databases">
        <title>Genome public.</title>
        <authorList>
            <person name="Liu C."/>
            <person name="Sun Q."/>
        </authorList>
    </citation>
    <scope>NUCLEOTIDE SEQUENCE [LARGE SCALE GENOMIC DNA]</scope>
    <source>
        <strain evidence="4 5">NSJ-26</strain>
    </source>
</reference>
<evidence type="ECO:0000313" key="5">
    <source>
        <dbReference type="Proteomes" id="UP000601522"/>
    </source>
</evidence>
<accession>A0A926F0P9</accession>
<dbReference type="Gene3D" id="3.40.1350.60">
    <property type="match status" value="1"/>
</dbReference>
<dbReference type="CDD" id="cd22359">
    <property type="entry name" value="SfsA-like_bacterial"/>
    <property type="match status" value="1"/>
</dbReference>
<dbReference type="InterPro" id="IPR005224">
    <property type="entry name" value="SfsA"/>
</dbReference>
<dbReference type="InterPro" id="IPR040452">
    <property type="entry name" value="SfsA_C"/>
</dbReference>
<evidence type="ECO:0000259" key="2">
    <source>
        <dbReference type="Pfam" id="PF03749"/>
    </source>
</evidence>
<dbReference type="Pfam" id="PF17746">
    <property type="entry name" value="SfsA_N"/>
    <property type="match status" value="1"/>
</dbReference>
<sequence>MKYTNIVEGKFLKRPNRFIAHVIVHGKEEIVHVKNTGRCKELLVPGAKVILEDCSHNPNRKTKYSLIAVWKNHILINMDSQVPNKVVYDALYYNKIEEFENLTLLKREVTFENSRYDIYFEDNNKKGFVEVKGVTLEDCGISMFPDAPTERGTKHVLEMIKAVQQGYIGVIFFLIQMEGPKVFKLNWKMDSKFSNAVKSAWENGVKVLAYDSIVNQNGIEIGKPIKIDFSTP</sequence>
<dbReference type="AlphaFoldDB" id="A0A926F0P9"/>
<dbReference type="GO" id="GO:0003677">
    <property type="term" value="F:DNA binding"/>
    <property type="evidence" value="ECO:0007669"/>
    <property type="project" value="InterPro"/>
</dbReference>
<keyword evidence="5" id="KW-1185">Reference proteome</keyword>
<gene>
    <name evidence="1 4" type="primary">sfsA</name>
    <name evidence="4" type="ORF">H8689_01210</name>
</gene>
<organism evidence="4 5">
    <name type="scientific">Wansuia hejianensis</name>
    <dbReference type="NCBI Taxonomy" id="2763667"/>
    <lineage>
        <taxon>Bacteria</taxon>
        <taxon>Bacillati</taxon>
        <taxon>Bacillota</taxon>
        <taxon>Clostridia</taxon>
        <taxon>Lachnospirales</taxon>
        <taxon>Lachnospiraceae</taxon>
        <taxon>Wansuia</taxon>
    </lineage>
</organism>
<proteinExistence type="inferred from homology"/>
<evidence type="ECO:0000256" key="1">
    <source>
        <dbReference type="HAMAP-Rule" id="MF_00095"/>
    </source>
</evidence>
<dbReference type="Gene3D" id="2.40.50.580">
    <property type="match status" value="1"/>
</dbReference>
<dbReference type="Proteomes" id="UP000601522">
    <property type="component" value="Unassembled WGS sequence"/>
</dbReference>
<protein>
    <recommendedName>
        <fullName evidence="1">Sugar fermentation stimulation protein homolog</fullName>
    </recommendedName>
</protein>
<comment type="caution">
    <text evidence="4">The sequence shown here is derived from an EMBL/GenBank/DDBJ whole genome shotgun (WGS) entry which is preliminary data.</text>
</comment>
<evidence type="ECO:0000313" key="4">
    <source>
        <dbReference type="EMBL" id="MBC8589764.1"/>
    </source>
</evidence>
<evidence type="ECO:0000259" key="3">
    <source>
        <dbReference type="Pfam" id="PF17746"/>
    </source>
</evidence>